<gene>
    <name evidence="2" type="ORF">CVT24_011450</name>
</gene>
<proteinExistence type="predicted"/>
<dbReference type="OrthoDB" id="2678231at2759"/>
<dbReference type="AlphaFoldDB" id="A0A409VGD5"/>
<dbReference type="Proteomes" id="UP000284842">
    <property type="component" value="Unassembled WGS sequence"/>
</dbReference>
<reference evidence="2 3" key="1">
    <citation type="journal article" date="2018" name="Evol. Lett.">
        <title>Horizontal gene cluster transfer increased hallucinogenic mushroom diversity.</title>
        <authorList>
            <person name="Reynolds H.T."/>
            <person name="Vijayakumar V."/>
            <person name="Gluck-Thaler E."/>
            <person name="Korotkin H.B."/>
            <person name="Matheny P.B."/>
            <person name="Slot J.C."/>
        </authorList>
    </citation>
    <scope>NUCLEOTIDE SEQUENCE [LARGE SCALE GENOMIC DNA]</scope>
    <source>
        <strain evidence="2 3">2629</strain>
    </source>
</reference>
<feature type="region of interest" description="Disordered" evidence="1">
    <location>
        <begin position="36"/>
        <end position="64"/>
    </location>
</feature>
<protein>
    <submittedName>
        <fullName evidence="2">Uncharacterized protein</fullName>
    </submittedName>
</protein>
<evidence type="ECO:0000256" key="1">
    <source>
        <dbReference type="SAM" id="MobiDB-lite"/>
    </source>
</evidence>
<feature type="compositionally biased region" description="Polar residues" evidence="1">
    <location>
        <begin position="36"/>
        <end position="62"/>
    </location>
</feature>
<evidence type="ECO:0000313" key="3">
    <source>
        <dbReference type="Proteomes" id="UP000284842"/>
    </source>
</evidence>
<dbReference type="EMBL" id="NHTK01006068">
    <property type="protein sequence ID" value="PPQ65323.1"/>
    <property type="molecule type" value="Genomic_DNA"/>
</dbReference>
<name>A0A409VGD5_9AGAR</name>
<organism evidence="2 3">
    <name type="scientific">Panaeolus cyanescens</name>
    <dbReference type="NCBI Taxonomy" id="181874"/>
    <lineage>
        <taxon>Eukaryota</taxon>
        <taxon>Fungi</taxon>
        <taxon>Dikarya</taxon>
        <taxon>Basidiomycota</taxon>
        <taxon>Agaricomycotina</taxon>
        <taxon>Agaricomycetes</taxon>
        <taxon>Agaricomycetidae</taxon>
        <taxon>Agaricales</taxon>
        <taxon>Agaricineae</taxon>
        <taxon>Galeropsidaceae</taxon>
        <taxon>Panaeolus</taxon>
    </lineage>
</organism>
<sequence length="287" mass="32776">MSLSLRSPTRINFCHPVSPIKKRLYTLNKPKIPSNNLFSRAQIPHANSSPSRKNPDENQSISPRADFDENFDLEKQEAAISSAHICHDSDADTEDVSFHWEDQDSFLNDLQESSFKGKDDSHHLDALVDSIQTTFTAKAESLNVKFAQLMVPVSNQIKSTFRHIEADADTDLFKGLDTYEHAVRSFVRVSCDEKQEIDNKCLATQEKIASLLEDLEEEYQVRDKIWLHYEQALEEQVNAMKELLQDAPARMEKTITKLEKKQAKELEGSQPDAMNMNRLLAQLLGNR</sequence>
<comment type="caution">
    <text evidence="2">The sequence shown here is derived from an EMBL/GenBank/DDBJ whole genome shotgun (WGS) entry which is preliminary data.</text>
</comment>
<evidence type="ECO:0000313" key="2">
    <source>
        <dbReference type="EMBL" id="PPQ65323.1"/>
    </source>
</evidence>
<dbReference type="InParanoid" id="A0A409VGD5"/>
<accession>A0A409VGD5</accession>
<keyword evidence="3" id="KW-1185">Reference proteome</keyword>